<evidence type="ECO:0000256" key="2">
    <source>
        <dbReference type="ARBA" id="ARBA00022448"/>
    </source>
</evidence>
<proteinExistence type="predicted"/>
<dbReference type="GO" id="GO:0005737">
    <property type="term" value="C:cytoplasm"/>
    <property type="evidence" value="ECO:0007669"/>
    <property type="project" value="UniProtKB-ARBA"/>
</dbReference>
<dbReference type="GO" id="GO:0012505">
    <property type="term" value="C:endomembrane system"/>
    <property type="evidence" value="ECO:0007669"/>
    <property type="project" value="UniProtKB-SubCell"/>
</dbReference>
<evidence type="ECO:0000256" key="1">
    <source>
        <dbReference type="ARBA" id="ARBA00004127"/>
    </source>
</evidence>
<evidence type="ECO:0000256" key="5">
    <source>
        <dbReference type="ARBA" id="ARBA00022989"/>
    </source>
</evidence>
<keyword evidence="2" id="KW-0813">Transport</keyword>
<keyword evidence="6 7" id="KW-0472">Membrane</keyword>
<sequence length="217" mass="22342">MLKIQRLASEFIGTATLVLAVVGSGAMAVNLSNDGGVQLLINALSTVLVLGILISIFSAISGSHFNPVVTLVVLVKSKIEKVEALLFVLVQIAGALFGALLANVMFELPAVNVSTHTRGGFAIWLGEVIATCGLIFIIEYGASGTRGNLAPILIPAWIGGAYFFTSSTSFANPAVTIGRSISNTFSGIAPSSVGAFIAAQLLGASLGFALSVLFTRK</sequence>
<evidence type="ECO:0000256" key="4">
    <source>
        <dbReference type="ARBA" id="ARBA00022737"/>
    </source>
</evidence>
<feature type="transmembrane region" description="Helical" evidence="7">
    <location>
        <begin position="191"/>
        <end position="214"/>
    </location>
</feature>
<feature type="transmembrane region" description="Helical" evidence="7">
    <location>
        <begin position="121"/>
        <end position="142"/>
    </location>
</feature>
<comment type="subcellular location">
    <subcellularLocation>
        <location evidence="1">Endomembrane system</location>
        <topology evidence="1">Multi-pass membrane protein</topology>
    </subcellularLocation>
</comment>
<dbReference type="EMBL" id="CAFBSG010000008">
    <property type="protein sequence ID" value="CAB5240110.1"/>
    <property type="molecule type" value="Genomic_DNA"/>
</dbReference>
<dbReference type="Gene3D" id="1.20.1080.10">
    <property type="entry name" value="Glycerol uptake facilitator protein"/>
    <property type="match status" value="1"/>
</dbReference>
<keyword evidence="3 7" id="KW-0812">Transmembrane</keyword>
<dbReference type="InterPro" id="IPR034294">
    <property type="entry name" value="Aquaporin_transptr"/>
</dbReference>
<dbReference type="PANTHER" id="PTHR45665:SF9">
    <property type="entry name" value="AQUAPORIN-8"/>
    <property type="match status" value="1"/>
</dbReference>
<reference evidence="8" key="1">
    <citation type="submission" date="2020-05" db="EMBL/GenBank/DDBJ databases">
        <authorList>
            <person name="Chiriac C."/>
            <person name="Salcher M."/>
            <person name="Ghai R."/>
            <person name="Kavagutti S V."/>
        </authorList>
    </citation>
    <scope>NUCLEOTIDE SEQUENCE</scope>
</reference>
<evidence type="ECO:0000256" key="7">
    <source>
        <dbReference type="SAM" id="Phobius"/>
    </source>
</evidence>
<dbReference type="PANTHER" id="PTHR45665">
    <property type="entry name" value="AQUAPORIN-8"/>
    <property type="match status" value="1"/>
</dbReference>
<gene>
    <name evidence="8" type="ORF">UFOPK3554_00654</name>
</gene>
<dbReference type="InterPro" id="IPR000425">
    <property type="entry name" value="MIP"/>
</dbReference>
<dbReference type="InterPro" id="IPR023271">
    <property type="entry name" value="Aquaporin-like"/>
</dbReference>
<dbReference type="GO" id="GO:0019755">
    <property type="term" value="P:one-carbon compound transport"/>
    <property type="evidence" value="ECO:0007669"/>
    <property type="project" value="UniProtKB-ARBA"/>
</dbReference>
<dbReference type="Pfam" id="PF00230">
    <property type="entry name" value="MIP"/>
    <property type="match status" value="1"/>
</dbReference>
<keyword evidence="5 7" id="KW-1133">Transmembrane helix</keyword>
<dbReference type="SUPFAM" id="SSF81338">
    <property type="entry name" value="Aquaporin-like"/>
    <property type="match status" value="1"/>
</dbReference>
<evidence type="ECO:0000256" key="6">
    <source>
        <dbReference type="ARBA" id="ARBA00023136"/>
    </source>
</evidence>
<evidence type="ECO:0000313" key="8">
    <source>
        <dbReference type="EMBL" id="CAB5240110.1"/>
    </source>
</evidence>
<protein>
    <submittedName>
        <fullName evidence="8">Unannotated protein</fullName>
    </submittedName>
</protein>
<organism evidence="8">
    <name type="scientific">freshwater metagenome</name>
    <dbReference type="NCBI Taxonomy" id="449393"/>
    <lineage>
        <taxon>unclassified sequences</taxon>
        <taxon>metagenomes</taxon>
        <taxon>ecological metagenomes</taxon>
    </lineage>
</organism>
<feature type="transmembrane region" description="Helical" evidence="7">
    <location>
        <begin position="149"/>
        <end position="171"/>
    </location>
</feature>
<dbReference type="GO" id="GO:0015250">
    <property type="term" value="F:water channel activity"/>
    <property type="evidence" value="ECO:0007669"/>
    <property type="project" value="TreeGrafter"/>
</dbReference>
<evidence type="ECO:0000256" key="3">
    <source>
        <dbReference type="ARBA" id="ARBA00022692"/>
    </source>
</evidence>
<dbReference type="AlphaFoldDB" id="A0A6J7XRX6"/>
<feature type="transmembrane region" description="Helical" evidence="7">
    <location>
        <begin position="7"/>
        <end position="27"/>
    </location>
</feature>
<name>A0A6J7XRX6_9ZZZZ</name>
<accession>A0A6J7XRX6</accession>
<feature type="transmembrane region" description="Helical" evidence="7">
    <location>
        <begin position="82"/>
        <end position="101"/>
    </location>
</feature>
<keyword evidence="4" id="KW-0677">Repeat</keyword>
<dbReference type="GO" id="GO:0016020">
    <property type="term" value="C:membrane"/>
    <property type="evidence" value="ECO:0007669"/>
    <property type="project" value="InterPro"/>
</dbReference>
<dbReference type="PRINTS" id="PR00783">
    <property type="entry name" value="MINTRINSICP"/>
</dbReference>
<feature type="transmembrane region" description="Helical" evidence="7">
    <location>
        <begin position="39"/>
        <end position="61"/>
    </location>
</feature>